<organism evidence="1 2">
    <name type="scientific">Nocardioides islandensis</name>
    <dbReference type="NCBI Taxonomy" id="433663"/>
    <lineage>
        <taxon>Bacteria</taxon>
        <taxon>Bacillati</taxon>
        <taxon>Actinomycetota</taxon>
        <taxon>Actinomycetes</taxon>
        <taxon>Propionibacteriales</taxon>
        <taxon>Nocardioidaceae</taxon>
        <taxon>Nocardioides</taxon>
    </lineage>
</organism>
<sequence>MSSRSEAPIAAINAALDDLAGVDPTYLTTSEKKTLLTDLSRVIARAEAARVRALAAAEDIAVETGARSTAHWLAAETRDGIGQVRLREKLAHHPGTRIVDAMSNGAVQVAQAREI</sequence>
<dbReference type="EMBL" id="JADKPN010000003">
    <property type="protein sequence ID" value="MBF4763238.1"/>
    <property type="molecule type" value="Genomic_DNA"/>
</dbReference>
<feature type="non-terminal residue" evidence="1">
    <location>
        <position position="115"/>
    </location>
</feature>
<gene>
    <name evidence="1" type="ORF">ISU07_08870</name>
</gene>
<proteinExistence type="predicted"/>
<evidence type="ECO:0000313" key="2">
    <source>
        <dbReference type="Proteomes" id="UP000640489"/>
    </source>
</evidence>
<name>A0A930VE02_9ACTN</name>
<reference evidence="1" key="1">
    <citation type="submission" date="2020-11" db="EMBL/GenBank/DDBJ databases">
        <title>Nocardioides sp. nov., isolated from Soil of Cynanchum wilfordii Hemsley rhizosphere.</title>
        <authorList>
            <person name="Lee J.-S."/>
            <person name="Suh M.K."/>
            <person name="Kim J.-S."/>
        </authorList>
    </citation>
    <scope>NUCLEOTIDE SEQUENCE</scope>
    <source>
        <strain evidence="1">KCTC 19275</strain>
    </source>
</reference>
<evidence type="ECO:0008006" key="3">
    <source>
        <dbReference type="Google" id="ProtNLM"/>
    </source>
</evidence>
<comment type="caution">
    <text evidence="1">The sequence shown here is derived from an EMBL/GenBank/DDBJ whole genome shotgun (WGS) entry which is preliminary data.</text>
</comment>
<evidence type="ECO:0000313" key="1">
    <source>
        <dbReference type="EMBL" id="MBF4763238.1"/>
    </source>
</evidence>
<protein>
    <recommendedName>
        <fullName evidence="3">DUF222 domain-containing protein</fullName>
    </recommendedName>
</protein>
<keyword evidence="2" id="KW-1185">Reference proteome</keyword>
<accession>A0A930VE02</accession>
<dbReference type="AlphaFoldDB" id="A0A930VE02"/>
<dbReference type="Proteomes" id="UP000640489">
    <property type="component" value="Unassembled WGS sequence"/>
</dbReference>